<dbReference type="GO" id="GO:0000049">
    <property type="term" value="F:tRNA binding"/>
    <property type="evidence" value="ECO:0007669"/>
    <property type="project" value="UniProtKB-KW"/>
</dbReference>
<evidence type="ECO:0000256" key="6">
    <source>
        <dbReference type="ARBA" id="ARBA00022723"/>
    </source>
</evidence>
<dbReference type="PANTHER" id="PTHR47788:SF1">
    <property type="entry name" value="A-ADDING TRNA NUCLEOTIDYLTRANSFERASE"/>
    <property type="match status" value="1"/>
</dbReference>
<reference evidence="11" key="1">
    <citation type="journal article" date="2014" name="Front. Microbiol.">
        <title>High frequency of phylogenetically diverse reductive dehalogenase-homologous genes in deep subseafloor sedimentary metagenomes.</title>
        <authorList>
            <person name="Kawai M."/>
            <person name="Futagami T."/>
            <person name="Toyoda A."/>
            <person name="Takaki Y."/>
            <person name="Nishi S."/>
            <person name="Hori S."/>
            <person name="Arai W."/>
            <person name="Tsubouchi T."/>
            <person name="Morono Y."/>
            <person name="Uchiyama I."/>
            <person name="Ito T."/>
            <person name="Fujiyama A."/>
            <person name="Inagaki F."/>
            <person name="Takami H."/>
        </authorList>
    </citation>
    <scope>NUCLEOTIDE SEQUENCE</scope>
    <source>
        <strain evidence="11">Expedition CK06-06</strain>
    </source>
</reference>
<keyword evidence="7" id="KW-0547">Nucleotide-binding</keyword>
<dbReference type="GO" id="GO:0008033">
    <property type="term" value="P:tRNA processing"/>
    <property type="evidence" value="ECO:0007669"/>
    <property type="project" value="UniProtKB-KW"/>
</dbReference>
<keyword evidence="8" id="KW-0460">Magnesium</keyword>
<evidence type="ECO:0000256" key="7">
    <source>
        <dbReference type="ARBA" id="ARBA00022741"/>
    </source>
</evidence>
<keyword evidence="9" id="KW-0694">RNA-binding</keyword>
<proteinExistence type="predicted"/>
<dbReference type="SUPFAM" id="SSF81301">
    <property type="entry name" value="Nucleotidyltransferase"/>
    <property type="match status" value="1"/>
</dbReference>
<keyword evidence="6" id="KW-0479">Metal-binding</keyword>
<dbReference type="GO" id="GO:0016779">
    <property type="term" value="F:nucleotidyltransferase activity"/>
    <property type="evidence" value="ECO:0007669"/>
    <property type="project" value="UniProtKB-KW"/>
</dbReference>
<evidence type="ECO:0000256" key="8">
    <source>
        <dbReference type="ARBA" id="ARBA00022842"/>
    </source>
</evidence>
<evidence type="ECO:0000256" key="4">
    <source>
        <dbReference type="ARBA" id="ARBA00022694"/>
    </source>
</evidence>
<keyword evidence="3" id="KW-0808">Transferase</keyword>
<dbReference type="GO" id="GO:0046872">
    <property type="term" value="F:metal ion binding"/>
    <property type="evidence" value="ECO:0007669"/>
    <property type="project" value="UniProtKB-KW"/>
</dbReference>
<evidence type="ECO:0000256" key="2">
    <source>
        <dbReference type="ARBA" id="ARBA00022555"/>
    </source>
</evidence>
<evidence type="ECO:0000256" key="1">
    <source>
        <dbReference type="ARBA" id="ARBA00001946"/>
    </source>
</evidence>
<evidence type="ECO:0000313" key="11">
    <source>
        <dbReference type="EMBL" id="GAH85152.1"/>
    </source>
</evidence>
<dbReference type="Gene3D" id="3.30.460.10">
    <property type="entry name" value="Beta Polymerase, domain 2"/>
    <property type="match status" value="1"/>
</dbReference>
<dbReference type="InterPro" id="IPR052390">
    <property type="entry name" value="tRNA_nt/polyA_polymerase"/>
</dbReference>
<comment type="caution">
    <text evidence="11">The sequence shown here is derived from an EMBL/GenBank/DDBJ whole genome shotgun (WGS) entry which is preliminary data.</text>
</comment>
<dbReference type="InterPro" id="IPR043519">
    <property type="entry name" value="NT_sf"/>
</dbReference>
<sequence length="121" mass="13430">MSEIINLSHKIEKQLPAELVDFMQVAGEVASRQGQNLYLVGGVVRDLLLEQPNLDLDLVVEGNAIELAQQLARIKQGKITTHPRFNTAKLQWNKWSIDLATARSETYAKPGALPRVKPGCL</sequence>
<dbReference type="InterPro" id="IPR002646">
    <property type="entry name" value="PolA_pol_head_dom"/>
</dbReference>
<evidence type="ECO:0000256" key="3">
    <source>
        <dbReference type="ARBA" id="ARBA00022679"/>
    </source>
</evidence>
<keyword evidence="5" id="KW-0548">Nucleotidyltransferase</keyword>
<keyword evidence="2" id="KW-0820">tRNA-binding</keyword>
<evidence type="ECO:0000256" key="5">
    <source>
        <dbReference type="ARBA" id="ARBA00022695"/>
    </source>
</evidence>
<dbReference type="GO" id="GO:0000166">
    <property type="term" value="F:nucleotide binding"/>
    <property type="evidence" value="ECO:0007669"/>
    <property type="project" value="UniProtKB-KW"/>
</dbReference>
<evidence type="ECO:0000256" key="9">
    <source>
        <dbReference type="ARBA" id="ARBA00022884"/>
    </source>
</evidence>
<dbReference type="PANTHER" id="PTHR47788">
    <property type="entry name" value="POLYA POLYMERASE"/>
    <property type="match status" value="1"/>
</dbReference>
<feature type="domain" description="Poly A polymerase head" evidence="10">
    <location>
        <begin position="37"/>
        <end position="114"/>
    </location>
</feature>
<organism evidence="11">
    <name type="scientific">marine sediment metagenome</name>
    <dbReference type="NCBI Taxonomy" id="412755"/>
    <lineage>
        <taxon>unclassified sequences</taxon>
        <taxon>metagenomes</taxon>
        <taxon>ecological metagenomes</taxon>
    </lineage>
</organism>
<protein>
    <recommendedName>
        <fullName evidence="10">Poly A polymerase head domain-containing protein</fullName>
    </recommendedName>
</protein>
<name>X1ITV8_9ZZZZ</name>
<gene>
    <name evidence="11" type="ORF">S03H2_59812</name>
</gene>
<accession>X1ITV8</accession>
<evidence type="ECO:0000259" key="10">
    <source>
        <dbReference type="Pfam" id="PF01743"/>
    </source>
</evidence>
<dbReference type="Pfam" id="PF01743">
    <property type="entry name" value="PolyA_pol"/>
    <property type="match status" value="1"/>
</dbReference>
<keyword evidence="4" id="KW-0819">tRNA processing</keyword>
<dbReference type="EMBL" id="BARU01038482">
    <property type="protein sequence ID" value="GAH85152.1"/>
    <property type="molecule type" value="Genomic_DNA"/>
</dbReference>
<comment type="cofactor">
    <cofactor evidence="1">
        <name>Mg(2+)</name>
        <dbReference type="ChEBI" id="CHEBI:18420"/>
    </cofactor>
</comment>
<dbReference type="AlphaFoldDB" id="X1ITV8"/>
<feature type="non-terminal residue" evidence="11">
    <location>
        <position position="121"/>
    </location>
</feature>